<evidence type="ECO:0008006" key="6">
    <source>
        <dbReference type="Google" id="ProtNLM"/>
    </source>
</evidence>
<accession>A0A140DW84</accession>
<dbReference type="Pfam" id="PF13208">
    <property type="entry name" value="TerB_N"/>
    <property type="match status" value="1"/>
</dbReference>
<dbReference type="RefSeq" id="WP_067557929.1">
    <property type="nucleotide sequence ID" value="NZ_CP011391.1"/>
</dbReference>
<organism evidence="4 5">
    <name type="scientific">Faecalibaculum rodentium</name>
    <dbReference type="NCBI Taxonomy" id="1702221"/>
    <lineage>
        <taxon>Bacteria</taxon>
        <taxon>Bacillati</taxon>
        <taxon>Bacillota</taxon>
        <taxon>Erysipelotrichia</taxon>
        <taxon>Erysipelotrichales</taxon>
        <taxon>Erysipelotrichaceae</taxon>
        <taxon>Faecalibaculum</taxon>
    </lineage>
</organism>
<keyword evidence="5" id="KW-1185">Reference proteome</keyword>
<proteinExistence type="predicted"/>
<dbReference type="OrthoDB" id="2663344at2"/>
<evidence type="ECO:0000259" key="2">
    <source>
        <dbReference type="Pfam" id="PF13208"/>
    </source>
</evidence>
<dbReference type="InterPro" id="IPR025266">
    <property type="entry name" value="TerB_N"/>
</dbReference>
<name>A0A140DW84_9FIRM</name>
<feature type="domain" description="TerB-C" evidence="3">
    <location>
        <begin position="512"/>
        <end position="687"/>
    </location>
</feature>
<feature type="region of interest" description="Disordered" evidence="1">
    <location>
        <begin position="144"/>
        <end position="168"/>
    </location>
</feature>
<dbReference type="GeneID" id="78478428"/>
<dbReference type="InterPro" id="IPR028932">
    <property type="entry name" value="TerB-C"/>
</dbReference>
<feature type="compositionally biased region" description="Pro residues" evidence="1">
    <location>
        <begin position="559"/>
        <end position="569"/>
    </location>
</feature>
<sequence length="697" mass="79840">MLLEGLTVYALNKYGIREEYKWTQFPGFSVLCHPKTGKWVALLMRQWDPDAGEMQEVCDLKSGHVVLSERSPEWLSGPFRMKGTNWIGVRFTDETDRGVVLRLFDQAIRLGNPPAKAIVLENPAPETAKERVFQDVPLDFGDWKSGNSAPVPAPDAASRQTPARGGTGITDSFFRATDALPQQYIDMMDLYDYNDRKSGHAARNFVRQGRFMENATDHLPWNGWIRQRFPTYHDLNVRQLRGYFTWRTEIRNGIFQDANSSLAYLYLYELLNGIGADSPKDTLEKLEAFETGFLDAGYGDEQMHLNLRRWMYEFSIVHDMPPEVTVRYMHPETARRDEALSILKEPQNRTDREICDALLQFAPRWQKQGKVVRDSSGRGPALFAQAWRDLVDHKWQDTGQTVFEACFGTAQSYRWYPLSNAVWMDPEQGKDREYHLSPIRSWSRHKGIWHESRYESLYFNLDRLQVIVRAMERLLRKEAGIRGSLQKRPEEAWVEPFILETVERDRQEREARKREAERRAAMDSVQIDFSSLSKIRQDAIATRDSLLTEEETEERTPEVPRPAHFPPVEPAALDDPDTEARTQPESAALEADTIGEPGQTDDEERPPEILPADTGGESGMDLDPVHRQILEALLAGKSAQPLIREHHLLASVVTDAINEALFDEIGDNAMECDGDSIALVEDYREDVMDILGGMKHE</sequence>
<evidence type="ECO:0000256" key="1">
    <source>
        <dbReference type="SAM" id="MobiDB-lite"/>
    </source>
</evidence>
<dbReference type="PATRIC" id="fig|1702221.3.peg.1733"/>
<protein>
    <recommendedName>
        <fullName evidence="6">TerB-C domain-containing protein</fullName>
    </recommendedName>
</protein>
<evidence type="ECO:0000313" key="4">
    <source>
        <dbReference type="EMBL" id="AMK54911.1"/>
    </source>
</evidence>
<dbReference type="AlphaFoldDB" id="A0A140DW84"/>
<dbReference type="Gene3D" id="3.90.1150.30">
    <property type="match status" value="1"/>
</dbReference>
<dbReference type="Proteomes" id="UP000069771">
    <property type="component" value="Chromosome"/>
</dbReference>
<dbReference type="EMBL" id="CP011391">
    <property type="protein sequence ID" value="AMK54911.1"/>
    <property type="molecule type" value="Genomic_DNA"/>
</dbReference>
<dbReference type="STRING" id="1702221.AALO17_17770"/>
<dbReference type="InterPro" id="IPR038056">
    <property type="entry name" value="YjbR-like_sf"/>
</dbReference>
<feature type="region of interest" description="Disordered" evidence="1">
    <location>
        <begin position="543"/>
        <end position="617"/>
    </location>
</feature>
<reference evidence="4 5" key="1">
    <citation type="journal article" date="2016" name="Gut Pathog.">
        <title>Whole genome sequencing of "Faecalibaculum rodentium" ALO17, isolated from C57BL/6J laboratory mouse feces.</title>
        <authorList>
            <person name="Lim S."/>
            <person name="Chang D.H."/>
            <person name="Ahn S."/>
            <person name="Kim B.C."/>
        </authorList>
    </citation>
    <scope>NUCLEOTIDE SEQUENCE [LARGE SCALE GENOMIC DNA]</scope>
    <source>
        <strain evidence="4 5">Alo17</strain>
    </source>
</reference>
<feature type="domain" description="TerB N-terminal" evidence="2">
    <location>
        <begin position="197"/>
        <end position="314"/>
    </location>
</feature>
<dbReference type="KEGG" id="fro:AALO17_17770"/>
<evidence type="ECO:0000259" key="3">
    <source>
        <dbReference type="Pfam" id="PF15615"/>
    </source>
</evidence>
<gene>
    <name evidence="4" type="ORF">AALO17_17770</name>
</gene>
<dbReference type="SUPFAM" id="SSF142906">
    <property type="entry name" value="YjbR-like"/>
    <property type="match status" value="1"/>
</dbReference>
<evidence type="ECO:0000313" key="5">
    <source>
        <dbReference type="Proteomes" id="UP000069771"/>
    </source>
</evidence>
<dbReference type="Pfam" id="PF15615">
    <property type="entry name" value="TerB_C"/>
    <property type="match status" value="1"/>
</dbReference>